<sequence length="809" mass="91808">MSDSILAKNIGNFFESLNFESSKEYLPPSLTKLINSNYYSKDTYFTPQEIIAGLNSSNDNEIYIVLKFLVCILTTKQTYDEINQVFPHVIKNINSSNLKNRRLVYYILLRFSDQQPDISLLSINAIQKSLTDKNCINRALAIRCLSGINIPAILPILSLSLKKSIKDLSPLVRSASAIAIIKCYTLDRAYNGSSETIGELLKDSSSLVLQLYHFLDILLSDNDTRVIGSAIICFYSIFPSCFDLIHGKLTHLIDKLNYLDPYSTELLLDILTDYSKVFFLPTETIKDESHLPKELASLLVNLKFLMFTDSGSIVLAASRCISTVFPFAIEQLQLVEVLIKFTYPSASCTMSQSHSRAAILGEIDHLLSKKLITISKHQLSCFIPLTDDSYKVCKLKINILFHSIDSDTFDFVFDELKFVVQDSQMPLQLRKYTLQQLNGILATNLSTDQLSKVVRFFLSKLKASNESDNLVSENITGLRQLIQGDVTGYVDVLMKLAGRLLDENTDASEDDNNRVFLAPIAQASIVWLLGEFGINSPRVSEEEMKLDVDPESKTLKIMTLRKYLPDLFRIVVSRFKHLDTLVKLETLHAITKLVTNDIYESRKLNKPYNLQGNTLFKLLNWVLQLTKYDHDVDLRDRSRLVGAIVPNVIYGPNIEAKSEQLNIDEMFENPEVAAYCEEKLNKIELAVYMFQTEKPTPQANAENNQSTEVAPFLRQYLRVTENQLDPAYIEYYNEVRAQGFDLKDYNRFGMNAVSSKSFNASHSGSSSMESPTPKNNHYSPPSSWNIHPNVSKYKLQTLDDFLGENNNQK</sequence>
<dbReference type="SUPFAM" id="SSF48371">
    <property type="entry name" value="ARM repeat"/>
    <property type="match status" value="1"/>
</dbReference>
<dbReference type="GO" id="GO:0016192">
    <property type="term" value="P:vesicle-mediated transport"/>
    <property type="evidence" value="ECO:0007669"/>
    <property type="project" value="InterPro"/>
</dbReference>
<name>A0A875S581_EENNA</name>
<dbReference type="InterPro" id="IPR011989">
    <property type="entry name" value="ARM-like"/>
</dbReference>
<evidence type="ECO:0000256" key="2">
    <source>
        <dbReference type="ARBA" id="ARBA00006613"/>
    </source>
</evidence>
<evidence type="ECO:0000259" key="7">
    <source>
        <dbReference type="Pfam" id="PF01602"/>
    </source>
</evidence>
<keyword evidence="5" id="KW-0472">Membrane</keyword>
<evidence type="ECO:0000256" key="1">
    <source>
        <dbReference type="ARBA" id="ARBA00004308"/>
    </source>
</evidence>
<evidence type="ECO:0000256" key="3">
    <source>
        <dbReference type="ARBA" id="ARBA00022448"/>
    </source>
</evidence>
<dbReference type="OrthoDB" id="10254310at2759"/>
<dbReference type="GO" id="GO:0012505">
    <property type="term" value="C:endomembrane system"/>
    <property type="evidence" value="ECO:0007669"/>
    <property type="project" value="UniProtKB-SubCell"/>
</dbReference>
<dbReference type="InterPro" id="IPR016024">
    <property type="entry name" value="ARM-type_fold"/>
</dbReference>
<dbReference type="PANTHER" id="PTHR11134">
    <property type="entry name" value="ADAPTOR COMPLEX SUBUNIT BETA FAMILY MEMBER"/>
    <property type="match status" value="1"/>
</dbReference>
<dbReference type="Proteomes" id="UP000662931">
    <property type="component" value="Chromosome 2"/>
</dbReference>
<comment type="similarity">
    <text evidence="2">Belongs to the adaptor complexes large subunit family.</text>
</comment>
<dbReference type="InterPro" id="IPR026739">
    <property type="entry name" value="AP_beta"/>
</dbReference>
<evidence type="ECO:0000256" key="6">
    <source>
        <dbReference type="SAM" id="MobiDB-lite"/>
    </source>
</evidence>
<organism evidence="8 9">
    <name type="scientific">Eeniella nana</name>
    <name type="common">Yeast</name>
    <name type="synonym">Brettanomyces nanus</name>
    <dbReference type="NCBI Taxonomy" id="13502"/>
    <lineage>
        <taxon>Eukaryota</taxon>
        <taxon>Fungi</taxon>
        <taxon>Dikarya</taxon>
        <taxon>Ascomycota</taxon>
        <taxon>Saccharomycotina</taxon>
        <taxon>Pichiomycetes</taxon>
        <taxon>Pichiales</taxon>
        <taxon>Pichiaceae</taxon>
        <taxon>Brettanomyces</taxon>
    </lineage>
</organism>
<comment type="subcellular location">
    <subcellularLocation>
        <location evidence="1">Endomembrane system</location>
    </subcellularLocation>
</comment>
<reference evidence="8" key="1">
    <citation type="submission" date="2020-10" db="EMBL/GenBank/DDBJ databases">
        <authorList>
            <person name="Roach M.J.R."/>
        </authorList>
    </citation>
    <scope>NUCLEOTIDE SEQUENCE</scope>
    <source>
        <strain evidence="8">CBS 1945</strain>
    </source>
</reference>
<keyword evidence="9" id="KW-1185">Reference proteome</keyword>
<accession>A0A875S581</accession>
<evidence type="ECO:0000313" key="9">
    <source>
        <dbReference type="Proteomes" id="UP000662931"/>
    </source>
</evidence>
<evidence type="ECO:0000256" key="4">
    <source>
        <dbReference type="ARBA" id="ARBA00022927"/>
    </source>
</evidence>
<keyword evidence="4" id="KW-0653">Protein transport</keyword>
<dbReference type="Pfam" id="PF01602">
    <property type="entry name" value="Adaptin_N"/>
    <property type="match status" value="1"/>
</dbReference>
<evidence type="ECO:0000256" key="5">
    <source>
        <dbReference type="ARBA" id="ARBA00023136"/>
    </source>
</evidence>
<keyword evidence="3" id="KW-0813">Transport</keyword>
<dbReference type="GO" id="GO:0030117">
    <property type="term" value="C:membrane coat"/>
    <property type="evidence" value="ECO:0007669"/>
    <property type="project" value="InterPro"/>
</dbReference>
<dbReference type="AlphaFoldDB" id="A0A875S581"/>
<protein>
    <recommendedName>
        <fullName evidence="7">Clathrin/coatomer adaptor adaptin-like N-terminal domain-containing protein</fullName>
    </recommendedName>
</protein>
<gene>
    <name evidence="8" type="ORF">FOA43_002552</name>
</gene>
<proteinExistence type="inferred from homology"/>
<dbReference type="EMBL" id="CP064813">
    <property type="protein sequence ID" value="QPG75202.1"/>
    <property type="molecule type" value="Genomic_DNA"/>
</dbReference>
<feature type="domain" description="Clathrin/coatomer adaptor adaptin-like N-terminal" evidence="7">
    <location>
        <begin position="48"/>
        <end position="641"/>
    </location>
</feature>
<dbReference type="KEGG" id="bnn:FOA43_002552"/>
<dbReference type="InterPro" id="IPR002553">
    <property type="entry name" value="Clathrin/coatomer_adapt-like_N"/>
</dbReference>
<dbReference type="RefSeq" id="XP_038778767.1">
    <property type="nucleotide sequence ID" value="XM_038922839.1"/>
</dbReference>
<feature type="region of interest" description="Disordered" evidence="6">
    <location>
        <begin position="759"/>
        <end position="786"/>
    </location>
</feature>
<dbReference type="Gene3D" id="1.25.10.10">
    <property type="entry name" value="Leucine-rich Repeat Variant"/>
    <property type="match status" value="1"/>
</dbReference>
<dbReference type="GO" id="GO:0006886">
    <property type="term" value="P:intracellular protein transport"/>
    <property type="evidence" value="ECO:0007669"/>
    <property type="project" value="InterPro"/>
</dbReference>
<evidence type="ECO:0000313" key="8">
    <source>
        <dbReference type="EMBL" id="QPG75202.1"/>
    </source>
</evidence>
<dbReference type="GeneID" id="62195953"/>